<keyword evidence="3" id="KW-1185">Reference proteome</keyword>
<evidence type="ECO:0000256" key="1">
    <source>
        <dbReference type="SAM" id="MobiDB-lite"/>
    </source>
</evidence>
<proteinExistence type="predicted"/>
<dbReference type="AlphaFoldDB" id="A0A0D0CNI9"/>
<protein>
    <submittedName>
        <fullName evidence="2">Uncharacterized protein</fullName>
    </submittedName>
</protein>
<name>A0A0D0CNI9_9AGAR</name>
<feature type="compositionally biased region" description="Low complexity" evidence="1">
    <location>
        <begin position="551"/>
        <end position="560"/>
    </location>
</feature>
<organism evidence="2 3">
    <name type="scientific">Collybiopsis luxurians FD-317 M1</name>
    <dbReference type="NCBI Taxonomy" id="944289"/>
    <lineage>
        <taxon>Eukaryota</taxon>
        <taxon>Fungi</taxon>
        <taxon>Dikarya</taxon>
        <taxon>Basidiomycota</taxon>
        <taxon>Agaricomycotina</taxon>
        <taxon>Agaricomycetes</taxon>
        <taxon>Agaricomycetidae</taxon>
        <taxon>Agaricales</taxon>
        <taxon>Marasmiineae</taxon>
        <taxon>Omphalotaceae</taxon>
        <taxon>Collybiopsis</taxon>
        <taxon>Collybiopsis luxurians</taxon>
    </lineage>
</organism>
<feature type="compositionally biased region" description="Acidic residues" evidence="1">
    <location>
        <begin position="183"/>
        <end position="201"/>
    </location>
</feature>
<accession>A0A0D0CNI9</accession>
<feature type="compositionally biased region" description="Basic and acidic residues" evidence="1">
    <location>
        <begin position="148"/>
        <end position="159"/>
    </location>
</feature>
<feature type="region of interest" description="Disordered" evidence="1">
    <location>
        <begin position="544"/>
        <end position="626"/>
    </location>
</feature>
<feature type="compositionally biased region" description="Basic and acidic residues" evidence="1">
    <location>
        <begin position="169"/>
        <end position="179"/>
    </location>
</feature>
<sequence length="626" mass="67110">MTAQNKVRAQAFEATDQETKVKIHELFCQEKAAFQSKSEDDGDGDEFAPLTADVFEESTVSGQNVFTANGKTWRLVHYHPDNSTRPTEPRPNLSMGAYPEYTKKVVAPFIEFLQSVLEPLAGGANSPSTNTSIEDLYTENIFVDDVSAEKDGSTKDSSPKDSSTTVNLSDKESSGKESGNEESGNEESGNEESGDNEEDSSEKESTAASSKTDNSSCSKEPSGTPSIIEALGVKFLDLNFSSSFEALSSISNLQGLEASLTGGIDAVLTQFGNLPNSYKELHNSSGDDLQKCFCFDFTQFDQLVTSNHHTGDALMDQLGDMSAQSNLSVSGGTMANHFGHFPAQGHPFDSSPMSTQNLFGVSTGAGFLPFSGDAFSQANFMDPSIIRSGLSSIRSSFPHPGQSFMQSGQSLIQPVGQSFFQLGHSQSGQSFFQPGEPFSQTSRSFAQSQNQTNQPFAQPFSQSGLAFSGTSSSIPIPNANVHYSLQRYLYLITHWQFLYSVTAPNQFIPTGDASTALPANFTINNTYSGINDVNLKNSGFNAPMVSSDNTANPVKATAPAKPKKKKRKADYLGAGADNGPKDAKRKKGEATPLPAVEQPQVVMPAALSDRSETGNQAYFPSAGTSY</sequence>
<feature type="compositionally biased region" description="Polar residues" evidence="1">
    <location>
        <begin position="213"/>
        <end position="223"/>
    </location>
</feature>
<dbReference type="EMBL" id="KN834794">
    <property type="protein sequence ID" value="KIK56843.1"/>
    <property type="molecule type" value="Genomic_DNA"/>
</dbReference>
<reference evidence="2 3" key="1">
    <citation type="submission" date="2014-04" db="EMBL/GenBank/DDBJ databases">
        <title>Evolutionary Origins and Diversification of the Mycorrhizal Mutualists.</title>
        <authorList>
            <consortium name="DOE Joint Genome Institute"/>
            <consortium name="Mycorrhizal Genomics Consortium"/>
            <person name="Kohler A."/>
            <person name="Kuo A."/>
            <person name="Nagy L.G."/>
            <person name="Floudas D."/>
            <person name="Copeland A."/>
            <person name="Barry K.W."/>
            <person name="Cichocki N."/>
            <person name="Veneault-Fourrey C."/>
            <person name="LaButti K."/>
            <person name="Lindquist E.A."/>
            <person name="Lipzen A."/>
            <person name="Lundell T."/>
            <person name="Morin E."/>
            <person name="Murat C."/>
            <person name="Riley R."/>
            <person name="Ohm R."/>
            <person name="Sun H."/>
            <person name="Tunlid A."/>
            <person name="Henrissat B."/>
            <person name="Grigoriev I.V."/>
            <person name="Hibbett D.S."/>
            <person name="Martin F."/>
        </authorList>
    </citation>
    <scope>NUCLEOTIDE SEQUENCE [LARGE SCALE GENOMIC DNA]</scope>
    <source>
        <strain evidence="2 3">FD-317 M1</strain>
    </source>
</reference>
<dbReference type="Proteomes" id="UP000053593">
    <property type="component" value="Unassembled WGS sequence"/>
</dbReference>
<feature type="region of interest" description="Disordered" evidence="1">
    <location>
        <begin position="431"/>
        <end position="459"/>
    </location>
</feature>
<feature type="region of interest" description="Disordered" evidence="1">
    <location>
        <begin position="148"/>
        <end position="223"/>
    </location>
</feature>
<evidence type="ECO:0000313" key="3">
    <source>
        <dbReference type="Proteomes" id="UP000053593"/>
    </source>
</evidence>
<gene>
    <name evidence="2" type="ORF">GYMLUDRAFT_61710</name>
</gene>
<dbReference type="HOGENOM" id="CLU_436811_0_0_1"/>
<evidence type="ECO:0000313" key="2">
    <source>
        <dbReference type="EMBL" id="KIK56843.1"/>
    </source>
</evidence>
<feature type="compositionally biased region" description="Polar residues" evidence="1">
    <location>
        <begin position="613"/>
        <end position="626"/>
    </location>
</feature>